<feature type="non-terminal residue" evidence="2">
    <location>
        <position position="1"/>
    </location>
</feature>
<dbReference type="EMBL" id="QUSZ01006763">
    <property type="protein sequence ID" value="RHY04656.1"/>
    <property type="molecule type" value="Genomic_DNA"/>
</dbReference>
<evidence type="ECO:0000313" key="2">
    <source>
        <dbReference type="EMBL" id="RHY04656.1"/>
    </source>
</evidence>
<proteinExistence type="predicted"/>
<feature type="region of interest" description="Disordered" evidence="1">
    <location>
        <begin position="1"/>
        <end position="21"/>
    </location>
</feature>
<comment type="caution">
    <text evidence="2">The sequence shown here is derived from an EMBL/GenBank/DDBJ whole genome shotgun (WGS) entry which is preliminary data.</text>
</comment>
<reference evidence="2 3" key="1">
    <citation type="submission" date="2018-08" db="EMBL/GenBank/DDBJ databases">
        <title>Aphanomyces genome sequencing and annotation.</title>
        <authorList>
            <person name="Minardi D."/>
            <person name="Oidtmann B."/>
            <person name="Van Der Giezen M."/>
            <person name="Studholme D.J."/>
        </authorList>
    </citation>
    <scope>NUCLEOTIDE SEQUENCE [LARGE SCALE GENOMIC DNA]</scope>
    <source>
        <strain evidence="2 3">Kv</strain>
    </source>
</reference>
<protein>
    <submittedName>
        <fullName evidence="2">Uncharacterized protein</fullName>
    </submittedName>
</protein>
<sequence length="84" mass="9554">ELTKQRHLANMKRQQRQQQTYPPLYVHPIRDTSPLLVVVGLSQRGMFRISEATLEGSYHDMLDALQTTPSSDDDADDNMPSKSP</sequence>
<dbReference type="VEuPathDB" id="FungiDB:H257_03736"/>
<evidence type="ECO:0000256" key="1">
    <source>
        <dbReference type="SAM" id="MobiDB-lite"/>
    </source>
</evidence>
<accession>A0A397AC88</accession>
<gene>
    <name evidence="2" type="ORF">DYB36_010161</name>
</gene>
<evidence type="ECO:0000313" key="3">
    <source>
        <dbReference type="Proteomes" id="UP000265427"/>
    </source>
</evidence>
<dbReference type="AlphaFoldDB" id="A0A397AC88"/>
<dbReference type="Proteomes" id="UP000265427">
    <property type="component" value="Unassembled WGS sequence"/>
</dbReference>
<feature type="region of interest" description="Disordered" evidence="1">
    <location>
        <begin position="62"/>
        <end position="84"/>
    </location>
</feature>
<name>A0A397AC88_APHAT</name>
<feature type="compositionally biased region" description="Basic residues" evidence="1">
    <location>
        <begin position="1"/>
        <end position="15"/>
    </location>
</feature>
<organism evidence="2 3">
    <name type="scientific">Aphanomyces astaci</name>
    <name type="common">Crayfish plague agent</name>
    <dbReference type="NCBI Taxonomy" id="112090"/>
    <lineage>
        <taxon>Eukaryota</taxon>
        <taxon>Sar</taxon>
        <taxon>Stramenopiles</taxon>
        <taxon>Oomycota</taxon>
        <taxon>Saprolegniomycetes</taxon>
        <taxon>Saprolegniales</taxon>
        <taxon>Verrucalvaceae</taxon>
        <taxon>Aphanomyces</taxon>
    </lineage>
</organism>